<organism evidence="1 2">
    <name type="scientific">Paenibacillus antri</name>
    <dbReference type="NCBI Taxonomy" id="2582848"/>
    <lineage>
        <taxon>Bacteria</taxon>
        <taxon>Bacillati</taxon>
        <taxon>Bacillota</taxon>
        <taxon>Bacilli</taxon>
        <taxon>Bacillales</taxon>
        <taxon>Paenibacillaceae</taxon>
        <taxon>Paenibacillus</taxon>
    </lineage>
</organism>
<gene>
    <name evidence="1" type="ORF">FE782_21470</name>
</gene>
<comment type="caution">
    <text evidence="1">The sequence shown here is derived from an EMBL/GenBank/DDBJ whole genome shotgun (WGS) entry which is preliminary data.</text>
</comment>
<dbReference type="RefSeq" id="WP_138196392.1">
    <property type="nucleotide sequence ID" value="NZ_VCIW01000016.1"/>
</dbReference>
<dbReference type="AlphaFoldDB" id="A0A5R9GA37"/>
<name>A0A5R9GA37_9BACL</name>
<accession>A0A5R9GA37</accession>
<evidence type="ECO:0000313" key="1">
    <source>
        <dbReference type="EMBL" id="TLS50238.1"/>
    </source>
</evidence>
<evidence type="ECO:0000313" key="2">
    <source>
        <dbReference type="Proteomes" id="UP000309676"/>
    </source>
</evidence>
<keyword evidence="2" id="KW-1185">Reference proteome</keyword>
<dbReference type="EMBL" id="VCIW01000016">
    <property type="protein sequence ID" value="TLS50238.1"/>
    <property type="molecule type" value="Genomic_DNA"/>
</dbReference>
<protein>
    <submittedName>
        <fullName evidence="1">Uncharacterized protein</fullName>
    </submittedName>
</protein>
<dbReference type="Proteomes" id="UP000309676">
    <property type="component" value="Unassembled WGS sequence"/>
</dbReference>
<proteinExistence type="predicted"/>
<reference evidence="1 2" key="1">
    <citation type="submission" date="2019-05" db="EMBL/GenBank/DDBJ databases">
        <authorList>
            <person name="Narsing Rao M.P."/>
            <person name="Li W.J."/>
        </authorList>
    </citation>
    <scope>NUCLEOTIDE SEQUENCE [LARGE SCALE GENOMIC DNA]</scope>
    <source>
        <strain evidence="1 2">SYSU_K30003</strain>
    </source>
</reference>
<sequence>MSLAEPTVVDVAIEEAAIEERAMLKQDVHTRLVQLRKLTELGVTGGLSDSLDDVNRKIERYNELVPDSQRRQIVSCETFVAQIDSWE</sequence>